<evidence type="ECO:0000313" key="1">
    <source>
        <dbReference type="EMBL" id="ETO91079.1"/>
    </source>
</evidence>
<proteinExistence type="predicted"/>
<gene>
    <name evidence="1" type="ORF">P857_154</name>
</gene>
<dbReference type="Proteomes" id="UP000018951">
    <property type="component" value="Unassembled WGS sequence"/>
</dbReference>
<organism evidence="1 2">
    <name type="scientific">Candidatus Xenolissoclinum pacificiensis L6</name>
    <dbReference type="NCBI Taxonomy" id="1401685"/>
    <lineage>
        <taxon>Bacteria</taxon>
        <taxon>Pseudomonadati</taxon>
        <taxon>Pseudomonadota</taxon>
        <taxon>Alphaproteobacteria</taxon>
        <taxon>Rickettsiales</taxon>
        <taxon>Anaplasmataceae</taxon>
        <taxon>Candidatus Xenolissoclinum</taxon>
    </lineage>
</organism>
<sequence length="52" mass="6159">MVINLVVCSILDKCDKNFPLFSSVQTVVTLYVNKIINMHIKWFLYSPFYMKN</sequence>
<accession>W2UYS0</accession>
<keyword evidence="2" id="KW-1185">Reference proteome</keyword>
<dbReference type="AlphaFoldDB" id="W2UYS0"/>
<evidence type="ECO:0000313" key="2">
    <source>
        <dbReference type="Proteomes" id="UP000018951"/>
    </source>
</evidence>
<name>W2UYS0_9RICK</name>
<reference evidence="1 2" key="1">
    <citation type="journal article" date="2013" name="PLoS ONE">
        <title>Bacterial endosymbiosis in a chordate host: long-term co-evolution and conservation of secondary metabolism.</title>
        <authorList>
            <person name="Kwan J.C."/>
            <person name="Schmidt E.W."/>
        </authorList>
    </citation>
    <scope>NUCLEOTIDE SEQUENCE [LARGE SCALE GENOMIC DNA]</scope>
    <source>
        <strain evidence="2">L6</strain>
    </source>
</reference>
<protein>
    <submittedName>
        <fullName evidence="1">Uncharacterized protein</fullName>
    </submittedName>
</protein>
<dbReference type="EMBL" id="AXCJ01000009">
    <property type="protein sequence ID" value="ETO91079.1"/>
    <property type="molecule type" value="Genomic_DNA"/>
</dbReference>
<comment type="caution">
    <text evidence="1">The sequence shown here is derived from an EMBL/GenBank/DDBJ whole genome shotgun (WGS) entry which is preliminary data.</text>
</comment>